<accession>D8Q6R9</accession>
<keyword evidence="3" id="KW-1185">Reference proteome</keyword>
<evidence type="ECO:0000313" key="2">
    <source>
        <dbReference type="EMBL" id="EFI95903.1"/>
    </source>
</evidence>
<feature type="non-terminal residue" evidence="2">
    <location>
        <position position="428"/>
    </location>
</feature>
<dbReference type="Proteomes" id="UP000007431">
    <property type="component" value="Unassembled WGS sequence"/>
</dbReference>
<dbReference type="InParanoid" id="D8Q6R9"/>
<sequence>MQNELYEQRHNARQTPLYPFATPSATPRAASLSAGYSRLAAYKRQGRNPFQSAICLFLSSLPPLLSSLPRLFTCPPPVTTHLIMYFLAPDRHYQHHFLPTLMSRRRRHAGRRRQVISPFVDHGDCQRRKADDGQHVSVQLLAATDVELKLTTNTKLTHAGTSALFPLRPSASCVLGLTTAVHDEQEHRAPANNPRPFSPDTARHPHPIIFDDSYAAPRFMNVSFRHHYGVYAKDAVLADDRTDAGVPNTTHESAENAVKSMRSSTTHARSTPKADPSITKTHFSAYAEPPEACVRFLGEERDEGWTPPVRCHAKRNTAEYVAALNVCRHFCEIPNRRRHAWALLVNDATSAPEGYAQVFSANPEPPEACARSLGEERDEGRILLCHEPKPPEAHALVSSADALEESWWRAGRTVRLRSHTDVAHWDHR</sequence>
<name>D8Q6R9_SCHCM</name>
<organism evidence="3">
    <name type="scientific">Schizophyllum commune (strain H4-8 / FGSC 9210)</name>
    <name type="common">Split gill fungus</name>
    <dbReference type="NCBI Taxonomy" id="578458"/>
    <lineage>
        <taxon>Eukaryota</taxon>
        <taxon>Fungi</taxon>
        <taxon>Dikarya</taxon>
        <taxon>Basidiomycota</taxon>
        <taxon>Agaricomycotina</taxon>
        <taxon>Agaricomycetes</taxon>
        <taxon>Agaricomycetidae</taxon>
        <taxon>Agaricales</taxon>
        <taxon>Schizophyllaceae</taxon>
        <taxon>Schizophyllum</taxon>
    </lineage>
</organism>
<dbReference type="AlphaFoldDB" id="D8Q6R9"/>
<proteinExistence type="predicted"/>
<protein>
    <submittedName>
        <fullName evidence="2">Uncharacterized protein</fullName>
    </submittedName>
</protein>
<dbReference type="HOGENOM" id="CLU_641174_0_0_1"/>
<evidence type="ECO:0000256" key="1">
    <source>
        <dbReference type="SAM" id="MobiDB-lite"/>
    </source>
</evidence>
<dbReference type="OrthoDB" id="422362at2759"/>
<reference evidence="2 3" key="1">
    <citation type="journal article" date="2010" name="Nat. Biotechnol.">
        <title>Genome sequence of the model mushroom Schizophyllum commune.</title>
        <authorList>
            <person name="Ohm R.A."/>
            <person name="de Jong J.F."/>
            <person name="Lugones L.G."/>
            <person name="Aerts A."/>
            <person name="Kothe E."/>
            <person name="Stajich J.E."/>
            <person name="de Vries R.P."/>
            <person name="Record E."/>
            <person name="Levasseur A."/>
            <person name="Baker S.E."/>
            <person name="Bartholomew K.A."/>
            <person name="Coutinho P.M."/>
            <person name="Erdmann S."/>
            <person name="Fowler T.J."/>
            <person name="Gathman A.C."/>
            <person name="Lombard V."/>
            <person name="Henrissat B."/>
            <person name="Knabe N."/>
            <person name="Kuees U."/>
            <person name="Lilly W.W."/>
            <person name="Lindquist E."/>
            <person name="Lucas S."/>
            <person name="Magnuson J.K."/>
            <person name="Piumi F."/>
            <person name="Raudaskoski M."/>
            <person name="Salamov A."/>
            <person name="Schmutz J."/>
            <person name="Schwarze F.W.M.R."/>
            <person name="vanKuyk P.A."/>
            <person name="Horton J.S."/>
            <person name="Grigoriev I.V."/>
            <person name="Woesten H.A.B."/>
        </authorList>
    </citation>
    <scope>NUCLEOTIDE SEQUENCE [LARGE SCALE GENOMIC DNA]</scope>
    <source>
        <strain evidence="3">H4-8 / FGSC 9210</strain>
    </source>
</reference>
<evidence type="ECO:0000313" key="3">
    <source>
        <dbReference type="Proteomes" id="UP000007431"/>
    </source>
</evidence>
<gene>
    <name evidence="2" type="ORF">SCHCODRAFT_109499</name>
</gene>
<feature type="region of interest" description="Disordered" evidence="1">
    <location>
        <begin position="247"/>
        <end position="277"/>
    </location>
</feature>
<dbReference type="EMBL" id="GL377307">
    <property type="protein sequence ID" value="EFI95903.1"/>
    <property type="molecule type" value="Genomic_DNA"/>
</dbReference>
<dbReference type="GeneID" id="9587165"/>
<dbReference type="RefSeq" id="XP_003030806.1">
    <property type="nucleotide sequence ID" value="XM_003030760.1"/>
</dbReference>
<dbReference type="KEGG" id="scm:SCHCO_0109499"/>
<dbReference type="VEuPathDB" id="FungiDB:SCHCODRAFT_0109499"/>